<protein>
    <recommendedName>
        <fullName evidence="4">C2 domain-containing protein</fullName>
    </recommendedName>
</protein>
<proteinExistence type="predicted"/>
<feature type="region of interest" description="Disordered" evidence="1">
    <location>
        <begin position="454"/>
        <end position="491"/>
    </location>
</feature>
<gene>
    <name evidence="2" type="primary">Contig12848.g13708</name>
    <name evidence="2" type="ORF">STYLEM_19586</name>
</gene>
<reference evidence="2 3" key="1">
    <citation type="submission" date="2014-06" db="EMBL/GenBank/DDBJ databases">
        <authorList>
            <person name="Swart Estienne"/>
        </authorList>
    </citation>
    <scope>NUCLEOTIDE SEQUENCE [LARGE SCALE GENOMIC DNA]</scope>
    <source>
        <strain evidence="2 3">130c</strain>
    </source>
</reference>
<evidence type="ECO:0000313" key="3">
    <source>
        <dbReference type="Proteomes" id="UP000039865"/>
    </source>
</evidence>
<evidence type="ECO:0000256" key="1">
    <source>
        <dbReference type="SAM" id="MobiDB-lite"/>
    </source>
</evidence>
<name>A0A078BAA1_STYLE</name>
<feature type="region of interest" description="Disordered" evidence="1">
    <location>
        <begin position="185"/>
        <end position="219"/>
    </location>
</feature>
<sequence>MHNNIFQPKTYQFSIKTSTLNQAAEIAATTDIFAVFEINSKKYLSDASRIKGSSTNWNYNFDLLVNEDNFYKLALIQVYQRTDDHRVNNNVGTILGALAFALNEFLGQDYKGRGGYYALNLDGKSVGQIFVETQIKLDQESNNNQLNDNESLTLSQFKDSDFFVPVQATSRDVTIDYKQQSKKGTIDNTSNQLTNQTSKQSNLSKINNPTNKTFYSPNKKNYPAIKSDILGPLRESRVIEPQVRPSQSRFLTINPSIEPMDPRVVNSMLNQQQHSKTKYPNHKTMKGNKQMLQPLNKPQWDESFVKTSLDNLTRSHHYYRNFFDKPSKRTPINIFREHSQVKNYQLSMIEEFQSPKFKNWDHHFHKMQSKDNQKVHPHFKEYFDKPVSYSPKEGAFKAMERGDVYMNLTQNKKFKWSFVGTQNQNSTIGSQRMTQYNASPTAQDSLQFGSIHEDSLKEQDSQQINRKKGNKMRYQERESRISQKYGRESIH</sequence>
<evidence type="ECO:0008006" key="4">
    <source>
        <dbReference type="Google" id="ProtNLM"/>
    </source>
</evidence>
<dbReference type="Proteomes" id="UP000039865">
    <property type="component" value="Unassembled WGS sequence"/>
</dbReference>
<organism evidence="2 3">
    <name type="scientific">Stylonychia lemnae</name>
    <name type="common">Ciliate</name>
    <dbReference type="NCBI Taxonomy" id="5949"/>
    <lineage>
        <taxon>Eukaryota</taxon>
        <taxon>Sar</taxon>
        <taxon>Alveolata</taxon>
        <taxon>Ciliophora</taxon>
        <taxon>Intramacronucleata</taxon>
        <taxon>Spirotrichea</taxon>
        <taxon>Stichotrichia</taxon>
        <taxon>Sporadotrichida</taxon>
        <taxon>Oxytrichidae</taxon>
        <taxon>Stylonychinae</taxon>
        <taxon>Stylonychia</taxon>
    </lineage>
</organism>
<keyword evidence="3" id="KW-1185">Reference proteome</keyword>
<feature type="compositionally biased region" description="Basic and acidic residues" evidence="1">
    <location>
        <begin position="473"/>
        <end position="491"/>
    </location>
</feature>
<accession>A0A078BAA1</accession>
<evidence type="ECO:0000313" key="2">
    <source>
        <dbReference type="EMBL" id="CDW90443.1"/>
    </source>
</evidence>
<dbReference type="EMBL" id="CCKQ01018473">
    <property type="protein sequence ID" value="CDW90443.1"/>
    <property type="molecule type" value="Genomic_DNA"/>
</dbReference>
<dbReference type="AlphaFoldDB" id="A0A078BAA1"/>
<dbReference type="InParanoid" id="A0A078BAA1"/>